<dbReference type="PROSITE" id="PS51186">
    <property type="entry name" value="GNAT"/>
    <property type="match status" value="1"/>
</dbReference>
<name>A0A7W5ASX2_9ACTN</name>
<gene>
    <name evidence="4" type="ORF">FHR83_009331</name>
</gene>
<dbReference type="InterPro" id="IPR016181">
    <property type="entry name" value="Acyl_CoA_acyltransferase"/>
</dbReference>
<reference evidence="4 5" key="1">
    <citation type="submission" date="2020-08" db="EMBL/GenBank/DDBJ databases">
        <title>Genomic Encyclopedia of Type Strains, Phase III (KMG-III): the genomes of soil and plant-associated and newly described type strains.</title>
        <authorList>
            <person name="Whitman W."/>
        </authorList>
    </citation>
    <scope>NUCLEOTIDE SEQUENCE [LARGE SCALE GENOMIC DNA]</scope>
    <source>
        <strain evidence="4 5">CECT 3287</strain>
    </source>
</reference>
<accession>A0A7W5ASX2</accession>
<dbReference type="PANTHER" id="PTHR43420">
    <property type="entry name" value="ACETYLTRANSFERASE"/>
    <property type="match status" value="1"/>
</dbReference>
<dbReference type="Proteomes" id="UP000590749">
    <property type="component" value="Unassembled WGS sequence"/>
</dbReference>
<sequence length="176" mass="19895">MRIREATVVDADMLGDVHVRTWQEAYRGKISAQYLAQIDLAQRRQGWRRILQNPGLAATLVAEHECQGVVGFIRVSSSRDSDADTRRVGEVYGLYLLPAFWGRGVGRMLMEAGLRRLAQAGYMENTLWVLATNDRARRFYEASGWRPDGATKTDDSHGVPLIEVRYRRTASIQPSV</sequence>
<evidence type="ECO:0000313" key="5">
    <source>
        <dbReference type="Proteomes" id="UP000590749"/>
    </source>
</evidence>
<dbReference type="Gene3D" id="3.40.630.30">
    <property type="match status" value="1"/>
</dbReference>
<keyword evidence="2" id="KW-0012">Acyltransferase</keyword>
<dbReference type="InterPro" id="IPR050680">
    <property type="entry name" value="YpeA/RimI_acetyltransf"/>
</dbReference>
<dbReference type="InterPro" id="IPR000182">
    <property type="entry name" value="GNAT_dom"/>
</dbReference>
<dbReference type="CDD" id="cd04301">
    <property type="entry name" value="NAT_SF"/>
    <property type="match status" value="1"/>
</dbReference>
<organism evidence="4 5">
    <name type="scientific">Actinoplanes campanulatus</name>
    <dbReference type="NCBI Taxonomy" id="113559"/>
    <lineage>
        <taxon>Bacteria</taxon>
        <taxon>Bacillati</taxon>
        <taxon>Actinomycetota</taxon>
        <taxon>Actinomycetes</taxon>
        <taxon>Micromonosporales</taxon>
        <taxon>Micromonosporaceae</taxon>
        <taxon>Actinoplanes</taxon>
    </lineage>
</organism>
<evidence type="ECO:0000259" key="3">
    <source>
        <dbReference type="PROSITE" id="PS51186"/>
    </source>
</evidence>
<dbReference type="RefSeq" id="WP_183228004.1">
    <property type="nucleotide sequence ID" value="NZ_BMPW01000035.1"/>
</dbReference>
<feature type="domain" description="N-acetyltransferase" evidence="3">
    <location>
        <begin position="1"/>
        <end position="171"/>
    </location>
</feature>
<dbReference type="Pfam" id="PF00583">
    <property type="entry name" value="Acetyltransf_1"/>
    <property type="match status" value="1"/>
</dbReference>
<evidence type="ECO:0000256" key="2">
    <source>
        <dbReference type="ARBA" id="ARBA00023315"/>
    </source>
</evidence>
<keyword evidence="5" id="KW-1185">Reference proteome</keyword>
<comment type="caution">
    <text evidence="4">The sequence shown here is derived from an EMBL/GenBank/DDBJ whole genome shotgun (WGS) entry which is preliminary data.</text>
</comment>
<dbReference type="SUPFAM" id="SSF55729">
    <property type="entry name" value="Acyl-CoA N-acyltransferases (Nat)"/>
    <property type="match status" value="1"/>
</dbReference>
<keyword evidence="1 4" id="KW-0808">Transferase</keyword>
<proteinExistence type="predicted"/>
<dbReference type="GO" id="GO:0016747">
    <property type="term" value="F:acyltransferase activity, transferring groups other than amino-acyl groups"/>
    <property type="evidence" value="ECO:0007669"/>
    <property type="project" value="InterPro"/>
</dbReference>
<evidence type="ECO:0000313" key="4">
    <source>
        <dbReference type="EMBL" id="MBB3101602.1"/>
    </source>
</evidence>
<dbReference type="PANTHER" id="PTHR43420:SF43">
    <property type="entry name" value="SPERMINE_SPERMIDINE ACETYLTRANSFERASE"/>
    <property type="match status" value="1"/>
</dbReference>
<evidence type="ECO:0000256" key="1">
    <source>
        <dbReference type="ARBA" id="ARBA00022679"/>
    </source>
</evidence>
<dbReference type="EMBL" id="JACHXF010000042">
    <property type="protein sequence ID" value="MBB3101602.1"/>
    <property type="molecule type" value="Genomic_DNA"/>
</dbReference>
<dbReference type="AlphaFoldDB" id="A0A7W5ASX2"/>
<protein>
    <submittedName>
        <fullName evidence="4">GNAT superfamily N-acetyltransferase</fullName>
    </submittedName>
</protein>